<proteinExistence type="inferred from homology"/>
<evidence type="ECO:0000313" key="10">
    <source>
        <dbReference type="EMBL" id="ABF09082.1"/>
    </source>
</evidence>
<evidence type="ECO:0000256" key="6">
    <source>
        <dbReference type="ARBA" id="ARBA00078862"/>
    </source>
</evidence>
<keyword evidence="3 10" id="KW-0436">Ligase</keyword>
<feature type="domain" description="Acetyl-coenzyme A synthetase N-terminal" evidence="9">
    <location>
        <begin position="5"/>
        <end position="58"/>
    </location>
</feature>
<keyword evidence="11" id="KW-1185">Reference proteome</keyword>
<dbReference type="Pfam" id="PF16177">
    <property type="entry name" value="ACAS_N"/>
    <property type="match status" value="1"/>
</dbReference>
<evidence type="ECO:0000256" key="3">
    <source>
        <dbReference type="ARBA" id="ARBA00022598"/>
    </source>
</evidence>
<dbReference type="FunFam" id="3.40.50.12780:FF:000001">
    <property type="entry name" value="Acetyl-coenzyme A synthetase"/>
    <property type="match status" value="1"/>
</dbReference>
<dbReference type="NCBIfam" id="NF001208">
    <property type="entry name" value="PRK00174.1"/>
    <property type="match status" value="1"/>
</dbReference>
<dbReference type="GO" id="GO:0050218">
    <property type="term" value="F:propionate-CoA ligase activity"/>
    <property type="evidence" value="ECO:0007669"/>
    <property type="project" value="InterPro"/>
</dbReference>
<dbReference type="PANTHER" id="PTHR43347">
    <property type="entry name" value="ACYL-COA SYNTHETASE"/>
    <property type="match status" value="1"/>
</dbReference>
<dbReference type="EMBL" id="CP000352">
    <property type="protein sequence ID" value="ABF09082.1"/>
    <property type="molecule type" value="Genomic_DNA"/>
</dbReference>
<dbReference type="Pfam" id="PF00501">
    <property type="entry name" value="AMP-binding"/>
    <property type="match status" value="1"/>
</dbReference>
<dbReference type="InterPro" id="IPR032387">
    <property type="entry name" value="ACAS_N"/>
</dbReference>
<dbReference type="STRING" id="266264.Rmet_2203"/>
<dbReference type="PROSITE" id="PS00455">
    <property type="entry name" value="AMP_BINDING"/>
    <property type="match status" value="1"/>
</dbReference>
<dbReference type="InterPro" id="IPR012694">
    <property type="entry name" value="Propion_PrpE"/>
</dbReference>
<dbReference type="eggNOG" id="COG0365">
    <property type="taxonomic scope" value="Bacteria"/>
</dbReference>
<gene>
    <name evidence="10" type="primary">prpE</name>
    <name evidence="10" type="ordered locus">Rmet_2203</name>
</gene>
<protein>
    <recommendedName>
        <fullName evidence="2">Propionate--CoA ligase</fullName>
    </recommendedName>
    <alternativeName>
        <fullName evidence="6">Propionyl-CoA synthetase</fullName>
    </alternativeName>
</protein>
<dbReference type="NCBIfam" id="TIGR02316">
    <property type="entry name" value="propion_prpE"/>
    <property type="match status" value="1"/>
</dbReference>
<dbReference type="Pfam" id="PF13193">
    <property type="entry name" value="AMP-binding_C"/>
    <property type="match status" value="1"/>
</dbReference>
<dbReference type="InterPro" id="IPR000873">
    <property type="entry name" value="AMP-dep_synth/lig_dom"/>
</dbReference>
<organism evidence="10 11">
    <name type="scientific">Cupriavidus metallidurans (strain ATCC 43123 / DSM 2839 / NBRC 102507 / CH34)</name>
    <name type="common">Ralstonia metallidurans</name>
    <dbReference type="NCBI Taxonomy" id="266264"/>
    <lineage>
        <taxon>Bacteria</taxon>
        <taxon>Pseudomonadati</taxon>
        <taxon>Pseudomonadota</taxon>
        <taxon>Betaproteobacteria</taxon>
        <taxon>Burkholderiales</taxon>
        <taxon>Burkholderiaceae</taxon>
        <taxon>Cupriavidus</taxon>
    </lineage>
</organism>
<evidence type="ECO:0000256" key="2">
    <source>
        <dbReference type="ARBA" id="ARBA00013625"/>
    </source>
</evidence>
<evidence type="ECO:0000256" key="1">
    <source>
        <dbReference type="ARBA" id="ARBA00006432"/>
    </source>
</evidence>
<sequence length="629" mass="68869">MTASRALHARSLSDPAGFWAEQAARIDWETPFERVLDDSRPPFARWFVGGRTNICHNAIDRHLSARADQRALVYVSTETDTERTYTYRELHDEVTRMAATLQGLGVQRGDRVLIYMPMIPEAMFAMLACTRIGAVHSVVFGGFASVSLAARIDDAKPRVIVSADAGSRAGKVVPYKPLLDEAIRLAGHHPEKVLLVDRKLAEMPLVSGRDQDYAAWRDKVAGQAVPCVWMESSEPSYVLYTSGTTGKPKGVQRDTGGYAVALATSMENIFCGKPGDTMFTASDIGWVVGHSYIVYGPLLAGMTTVMYEGTPIRPDGAILWKIVEQYGVNIMFSAPTAIRVLKKQDPALLKRHDLSSLRLLFLAGEPLDEPTARWIQGGIGKPVVDNYWQTESGWPIIAIQRGVEALPPKLGSPGVPAYGYDLRIVDEVTGEECPPNTKGVVAIDYPLPPGCMSTVWGDDDRFIRTYWSAVPNRQCYSTFDWGIRDEDGYVFILGRTDDVINVAGHRLGTREIEESLSSHPGVAEVAVVGVQDALKGQVAMGFCIARDAGRTATEADRMAFEGELMKTVEQQLGAVARPARVFFVNALPKTRSGKLLRRAIQAVAEGRDPGDLTTIEDPTALEQVKESLA</sequence>
<feature type="domain" description="AMP-binding enzyme C-terminal" evidence="8">
    <location>
        <begin position="511"/>
        <end position="594"/>
    </location>
</feature>
<dbReference type="InterPro" id="IPR025110">
    <property type="entry name" value="AMP-bd_C"/>
</dbReference>
<dbReference type="Proteomes" id="UP000002429">
    <property type="component" value="Chromosome"/>
</dbReference>
<evidence type="ECO:0000259" key="7">
    <source>
        <dbReference type="Pfam" id="PF00501"/>
    </source>
</evidence>
<name>Q1LL94_CUPMC</name>
<evidence type="ECO:0000313" key="11">
    <source>
        <dbReference type="Proteomes" id="UP000002429"/>
    </source>
</evidence>
<evidence type="ECO:0000259" key="9">
    <source>
        <dbReference type="Pfam" id="PF16177"/>
    </source>
</evidence>
<dbReference type="InterPro" id="IPR042099">
    <property type="entry name" value="ANL_N_sf"/>
</dbReference>
<evidence type="ECO:0000256" key="4">
    <source>
        <dbReference type="ARBA" id="ARBA00022741"/>
    </source>
</evidence>
<dbReference type="RefSeq" id="WP_011516910.1">
    <property type="nucleotide sequence ID" value="NC_007973.1"/>
</dbReference>
<dbReference type="InterPro" id="IPR045851">
    <property type="entry name" value="AMP-bd_C_sf"/>
</dbReference>
<dbReference type="HOGENOM" id="CLU_000022_3_6_4"/>
<reference evidence="11" key="1">
    <citation type="journal article" date="2010" name="PLoS ONE">
        <title>The complete genome sequence of Cupriavidus metallidurans strain CH34, a master survivalist in harsh and anthropogenic environments.</title>
        <authorList>
            <person name="Janssen P.J."/>
            <person name="Van Houdt R."/>
            <person name="Moors H."/>
            <person name="Monsieurs P."/>
            <person name="Morin N."/>
            <person name="Michaux A."/>
            <person name="Benotmane M.A."/>
            <person name="Leys N."/>
            <person name="Vallaeys T."/>
            <person name="Lapidus A."/>
            <person name="Monchy S."/>
            <person name="Medigue C."/>
            <person name="Taghavi S."/>
            <person name="McCorkle S."/>
            <person name="Dunn J."/>
            <person name="van der Lelie D."/>
            <person name="Mergeay M."/>
        </authorList>
    </citation>
    <scope>NUCLEOTIDE SEQUENCE [LARGE SCALE GENOMIC DNA]</scope>
    <source>
        <strain evidence="11">ATCC 43123 / DSM 2839 / NBRC 102507 / CH34</strain>
    </source>
</reference>
<dbReference type="PANTHER" id="PTHR43347:SF3">
    <property type="entry name" value="ACYL-COA SYNTHETASE SHORT-CHAIN FAMILY MEMBER 3, MITOCHONDRIAL"/>
    <property type="match status" value="1"/>
</dbReference>
<dbReference type="GO" id="GO:0019629">
    <property type="term" value="P:propionate catabolic process, 2-methylcitrate cycle"/>
    <property type="evidence" value="ECO:0007669"/>
    <property type="project" value="InterPro"/>
</dbReference>
<feature type="domain" description="AMP-dependent synthetase/ligase" evidence="7">
    <location>
        <begin position="61"/>
        <end position="444"/>
    </location>
</feature>
<keyword evidence="5" id="KW-0067">ATP-binding</keyword>
<dbReference type="AlphaFoldDB" id="Q1LL94"/>
<evidence type="ECO:0000256" key="5">
    <source>
        <dbReference type="ARBA" id="ARBA00022840"/>
    </source>
</evidence>
<dbReference type="KEGG" id="rme:Rmet_2203"/>
<dbReference type="SUPFAM" id="SSF56801">
    <property type="entry name" value="Acetyl-CoA synthetase-like"/>
    <property type="match status" value="1"/>
</dbReference>
<keyword evidence="4" id="KW-0547">Nucleotide-binding</keyword>
<dbReference type="NCBIfam" id="NF007815">
    <property type="entry name" value="PRK10524.1"/>
    <property type="match status" value="1"/>
</dbReference>
<evidence type="ECO:0000259" key="8">
    <source>
        <dbReference type="Pfam" id="PF13193"/>
    </source>
</evidence>
<dbReference type="Gene3D" id="3.30.300.30">
    <property type="match status" value="1"/>
</dbReference>
<dbReference type="Gene3D" id="3.40.50.12780">
    <property type="entry name" value="N-terminal domain of ligase-like"/>
    <property type="match status" value="1"/>
</dbReference>
<comment type="similarity">
    <text evidence="1">Belongs to the ATP-dependent AMP-binding enzyme family.</text>
</comment>
<dbReference type="InterPro" id="IPR020845">
    <property type="entry name" value="AMP-binding_CS"/>
</dbReference>
<dbReference type="GO" id="GO:0005524">
    <property type="term" value="F:ATP binding"/>
    <property type="evidence" value="ECO:0007669"/>
    <property type="project" value="UniProtKB-KW"/>
</dbReference>
<accession>Q1LL94</accession>